<feature type="non-terminal residue" evidence="2">
    <location>
        <position position="1"/>
    </location>
</feature>
<feature type="region of interest" description="Disordered" evidence="1">
    <location>
        <begin position="1"/>
        <end position="27"/>
    </location>
</feature>
<dbReference type="Proteomes" id="UP000676336">
    <property type="component" value="Unassembled WGS sequence"/>
</dbReference>
<protein>
    <submittedName>
        <fullName evidence="2">Uncharacterized protein</fullName>
    </submittedName>
</protein>
<sequence length="27" mass="2930">MPDNEPYSNPIAPANYRPHDDAETGTG</sequence>
<comment type="caution">
    <text evidence="2">The sequence shown here is derived from an EMBL/GenBank/DDBJ whole genome shotgun (WGS) entry which is preliminary data.</text>
</comment>
<reference evidence="2" key="1">
    <citation type="submission" date="2021-02" db="EMBL/GenBank/DDBJ databases">
        <authorList>
            <person name="Nowell W R."/>
        </authorList>
    </citation>
    <scope>NUCLEOTIDE SEQUENCE</scope>
</reference>
<feature type="compositionally biased region" description="Basic and acidic residues" evidence="1">
    <location>
        <begin position="17"/>
        <end position="27"/>
    </location>
</feature>
<gene>
    <name evidence="2" type="ORF">SMN809_LOCUS31861</name>
</gene>
<evidence type="ECO:0000256" key="1">
    <source>
        <dbReference type="SAM" id="MobiDB-lite"/>
    </source>
</evidence>
<proteinExistence type="predicted"/>
<name>A0A8S2WFI9_9BILA</name>
<dbReference type="EMBL" id="CAJOBI010064954">
    <property type="protein sequence ID" value="CAF4431882.1"/>
    <property type="molecule type" value="Genomic_DNA"/>
</dbReference>
<dbReference type="AlphaFoldDB" id="A0A8S2WFI9"/>
<accession>A0A8S2WFI9</accession>
<organism evidence="2 3">
    <name type="scientific">Rotaria magnacalcarata</name>
    <dbReference type="NCBI Taxonomy" id="392030"/>
    <lineage>
        <taxon>Eukaryota</taxon>
        <taxon>Metazoa</taxon>
        <taxon>Spiralia</taxon>
        <taxon>Gnathifera</taxon>
        <taxon>Rotifera</taxon>
        <taxon>Eurotatoria</taxon>
        <taxon>Bdelloidea</taxon>
        <taxon>Philodinida</taxon>
        <taxon>Philodinidae</taxon>
        <taxon>Rotaria</taxon>
    </lineage>
</organism>
<evidence type="ECO:0000313" key="2">
    <source>
        <dbReference type="EMBL" id="CAF4431882.1"/>
    </source>
</evidence>
<evidence type="ECO:0000313" key="3">
    <source>
        <dbReference type="Proteomes" id="UP000676336"/>
    </source>
</evidence>